<sequence length="219" mass="23934">MSSVPSVGSVAVVLIDLQQSYTRGLWASWMGETKAEHIRQSFTRCANLLVKLKKDVPVLLSRSAIGGYDLDWAEEVGEIVSAKAYPSVLKPDTDILEAAGFAEWLGKVMRSGVSTLMVGGCTTTSCVRVWSSHIQRSFSSRGLQVVVDLSLCGARDCNYVPRCQACLDKYMMYGTDSTCDRCATPGVSTVSPVDNAVEDMRKSGVQVVQQFDWTPFVEK</sequence>
<reference evidence="1" key="1">
    <citation type="submission" date="2022-01" db="EMBL/GenBank/DDBJ databases">
        <authorList>
            <person name="Braso-Vives M."/>
        </authorList>
    </citation>
    <scope>NUCLEOTIDE SEQUENCE</scope>
</reference>
<dbReference type="Gene3D" id="3.40.50.850">
    <property type="entry name" value="Isochorismatase-like"/>
    <property type="match status" value="1"/>
</dbReference>
<dbReference type="SUPFAM" id="SSF52499">
    <property type="entry name" value="Isochorismatase-like hydrolases"/>
    <property type="match status" value="1"/>
</dbReference>
<organism evidence="1 2">
    <name type="scientific">Branchiostoma lanceolatum</name>
    <name type="common">Common lancelet</name>
    <name type="synonym">Amphioxus lanceolatum</name>
    <dbReference type="NCBI Taxonomy" id="7740"/>
    <lineage>
        <taxon>Eukaryota</taxon>
        <taxon>Metazoa</taxon>
        <taxon>Chordata</taxon>
        <taxon>Cephalochordata</taxon>
        <taxon>Leptocardii</taxon>
        <taxon>Amphioxiformes</taxon>
        <taxon>Branchiostomatidae</taxon>
        <taxon>Branchiostoma</taxon>
    </lineage>
</organism>
<dbReference type="OrthoDB" id="9990899at2759"/>
<gene>
    <name evidence="1" type="primary">Hypp2042</name>
    <name evidence="1" type="ORF">BLAG_LOCUS16110</name>
</gene>
<keyword evidence="2" id="KW-1185">Reference proteome</keyword>
<dbReference type="Proteomes" id="UP000838412">
    <property type="component" value="Chromosome 3"/>
</dbReference>
<evidence type="ECO:0000313" key="1">
    <source>
        <dbReference type="EMBL" id="CAH1258600.1"/>
    </source>
</evidence>
<accession>A0A8J9ZS82</accession>
<name>A0A8J9ZS82_BRALA</name>
<proteinExistence type="predicted"/>
<protein>
    <submittedName>
        <fullName evidence="1">Hypp2042 protein</fullName>
    </submittedName>
</protein>
<evidence type="ECO:0000313" key="2">
    <source>
        <dbReference type="Proteomes" id="UP000838412"/>
    </source>
</evidence>
<dbReference type="InterPro" id="IPR036380">
    <property type="entry name" value="Isochorismatase-like_sf"/>
</dbReference>
<dbReference type="EMBL" id="OV696688">
    <property type="protein sequence ID" value="CAH1258600.1"/>
    <property type="molecule type" value="Genomic_DNA"/>
</dbReference>
<dbReference type="AlphaFoldDB" id="A0A8J9ZS82"/>